<dbReference type="InterPro" id="IPR023614">
    <property type="entry name" value="Porin_dom_sf"/>
</dbReference>
<sequence length="400" mass="45353">MKLEKLFIIIGMLITLSMHSQKSNAPKFGNGLFNLIGKDSTWSMNASARMQFLTTAKWDSNSDGLSNNSSAFQIRRARLNLKGFAFSPKLKYKLELGFSNSDIGGASEFTNNAPRYILDAVVKWNFYQNFELWVGQAKLPGNRERIISSGNMQFVDRSLLNAIFNIDRDLGFQLRHQFHISEKFIIKETFAFSQGEGRNVTTGNIGGYQYTAHLELFPFGKFTNNGHFIGGSLFRENKPKLAIGMSYDFNDNAVKDRSNLGAYLKNDTGFYETDITTYFLDAIFKYKNFSFMGEFAHRNAKDPIAKNSDGSLTGDIVQVGNSLNLQTGYLFPKNWELSGRYTNVSFGKEITSNTTQNQYTIGLSKYFSGHKLKVQTDVSYLDIITSTNQLMYRLQIDVHF</sequence>
<keyword evidence="2" id="KW-1185">Reference proteome</keyword>
<reference evidence="1 2" key="1">
    <citation type="submission" date="2019-09" db="EMBL/GenBank/DDBJ databases">
        <authorList>
            <person name="Cao W.R."/>
        </authorList>
    </citation>
    <scope>NUCLEOTIDE SEQUENCE [LARGE SCALE GENOMIC DNA]</scope>
    <source>
        <strain evidence="2">a4</strain>
    </source>
</reference>
<dbReference type="RefSeq" id="WP_150898336.1">
    <property type="nucleotide sequence ID" value="NZ_WAAU01000003.1"/>
</dbReference>
<evidence type="ECO:0000313" key="2">
    <source>
        <dbReference type="Proteomes" id="UP000467305"/>
    </source>
</evidence>
<evidence type="ECO:0000313" key="1">
    <source>
        <dbReference type="EMBL" id="KAB1160707.1"/>
    </source>
</evidence>
<organism evidence="1 2">
    <name type="scientific">Tenacibaculum aiptasiae</name>
    <dbReference type="NCBI Taxonomy" id="426481"/>
    <lineage>
        <taxon>Bacteria</taxon>
        <taxon>Pseudomonadati</taxon>
        <taxon>Bacteroidota</taxon>
        <taxon>Flavobacteriia</taxon>
        <taxon>Flavobacteriales</taxon>
        <taxon>Flavobacteriaceae</taxon>
        <taxon>Tenacibaculum</taxon>
    </lineage>
</organism>
<dbReference type="Pfam" id="PF07396">
    <property type="entry name" value="Porin_O_P"/>
    <property type="match status" value="1"/>
</dbReference>
<dbReference type="AlphaFoldDB" id="A0A7J5ASU5"/>
<accession>A0A7J5ASU5</accession>
<dbReference type="InterPro" id="IPR010870">
    <property type="entry name" value="Porin_O/P"/>
</dbReference>
<dbReference type="OrthoDB" id="5442696at2"/>
<proteinExistence type="predicted"/>
<comment type="caution">
    <text evidence="1">The sequence shown here is derived from an EMBL/GenBank/DDBJ whole genome shotgun (WGS) entry which is preliminary data.</text>
</comment>
<dbReference type="EMBL" id="WAAU01000003">
    <property type="protein sequence ID" value="KAB1160707.1"/>
    <property type="molecule type" value="Genomic_DNA"/>
</dbReference>
<dbReference type="Proteomes" id="UP000467305">
    <property type="component" value="Unassembled WGS sequence"/>
</dbReference>
<dbReference type="Gene3D" id="2.40.160.10">
    <property type="entry name" value="Porin"/>
    <property type="match status" value="1"/>
</dbReference>
<name>A0A7J5ASU5_9FLAO</name>
<protein>
    <submittedName>
        <fullName evidence="1">Porin</fullName>
    </submittedName>
</protein>
<dbReference type="SUPFAM" id="SSF56935">
    <property type="entry name" value="Porins"/>
    <property type="match status" value="1"/>
</dbReference>
<gene>
    <name evidence="1" type="ORF">F7018_02190</name>
</gene>